<dbReference type="SUPFAM" id="SSF55874">
    <property type="entry name" value="ATPase domain of HSP90 chaperone/DNA topoisomerase II/histidine kinase"/>
    <property type="match status" value="1"/>
</dbReference>
<keyword evidence="1" id="KW-0472">Membrane</keyword>
<feature type="transmembrane region" description="Helical" evidence="1">
    <location>
        <begin position="186"/>
        <end position="203"/>
    </location>
</feature>
<evidence type="ECO:0000259" key="2">
    <source>
        <dbReference type="Pfam" id="PF14501"/>
    </source>
</evidence>
<feature type="transmembrane region" description="Helical" evidence="1">
    <location>
        <begin position="61"/>
        <end position="78"/>
    </location>
</feature>
<feature type="transmembrane region" description="Helical" evidence="1">
    <location>
        <begin position="37"/>
        <end position="55"/>
    </location>
</feature>
<feature type="transmembrane region" description="Helical" evidence="1">
    <location>
        <begin position="124"/>
        <end position="140"/>
    </location>
</feature>
<keyword evidence="1" id="KW-0812">Transmembrane</keyword>
<accession>A0A175A7L4</accession>
<dbReference type="AlphaFoldDB" id="A0A175A7L4"/>
<dbReference type="EMBL" id="CZBX01000013">
    <property type="protein sequence ID" value="CUQ91921.1"/>
    <property type="molecule type" value="Genomic_DNA"/>
</dbReference>
<evidence type="ECO:0000256" key="1">
    <source>
        <dbReference type="SAM" id="Phobius"/>
    </source>
</evidence>
<dbReference type="EC" id="2.7.13.3" evidence="3"/>
<evidence type="ECO:0000313" key="4">
    <source>
        <dbReference type="Proteomes" id="UP000078383"/>
    </source>
</evidence>
<feature type="domain" description="Sensor histidine kinase NatK-like C-terminal" evidence="2">
    <location>
        <begin position="322"/>
        <end position="424"/>
    </location>
</feature>
<keyword evidence="3" id="KW-0808">Transferase</keyword>
<dbReference type="RefSeq" id="WP_055173220.1">
    <property type="nucleotide sequence ID" value="NZ_CZBX01000013.1"/>
</dbReference>
<dbReference type="GO" id="GO:0042802">
    <property type="term" value="F:identical protein binding"/>
    <property type="evidence" value="ECO:0007669"/>
    <property type="project" value="TreeGrafter"/>
</dbReference>
<dbReference type="Pfam" id="PF14501">
    <property type="entry name" value="HATPase_c_5"/>
    <property type="match status" value="1"/>
</dbReference>
<gene>
    <name evidence="3" type="primary">citS</name>
    <name evidence="3" type="ORF">ERS852502_02514</name>
</gene>
<dbReference type="PANTHER" id="PTHR40448">
    <property type="entry name" value="TWO-COMPONENT SENSOR HISTIDINE KINASE"/>
    <property type="match status" value="1"/>
</dbReference>
<dbReference type="Proteomes" id="UP000078383">
    <property type="component" value="Unassembled WGS sequence"/>
</dbReference>
<dbReference type="PANTHER" id="PTHR40448:SF1">
    <property type="entry name" value="TWO-COMPONENT SENSOR HISTIDINE KINASE"/>
    <property type="match status" value="1"/>
</dbReference>
<dbReference type="CDD" id="cd16935">
    <property type="entry name" value="HATPase_AgrC-ComD-like"/>
    <property type="match status" value="1"/>
</dbReference>
<dbReference type="Gene3D" id="3.30.565.10">
    <property type="entry name" value="Histidine kinase-like ATPase, C-terminal domain"/>
    <property type="match status" value="1"/>
</dbReference>
<dbReference type="InterPro" id="IPR036890">
    <property type="entry name" value="HATPase_C_sf"/>
</dbReference>
<protein>
    <submittedName>
        <fullName evidence="3">Sensor protein CitS</fullName>
        <ecNumber evidence="3">2.7.13.3</ecNumber>
    </submittedName>
</protein>
<reference evidence="3 4" key="1">
    <citation type="submission" date="2015-09" db="EMBL/GenBank/DDBJ databases">
        <authorList>
            <consortium name="Pathogen Informatics"/>
        </authorList>
    </citation>
    <scope>NUCLEOTIDE SEQUENCE [LARGE SCALE GENOMIC DNA]</scope>
    <source>
        <strain evidence="3 4">2789STDY5834889</strain>
    </source>
</reference>
<feature type="transmembrane region" description="Helical" evidence="1">
    <location>
        <begin position="6"/>
        <end position="25"/>
    </location>
</feature>
<dbReference type="GO" id="GO:0004673">
    <property type="term" value="F:protein histidine kinase activity"/>
    <property type="evidence" value="ECO:0007669"/>
    <property type="project" value="UniProtKB-EC"/>
</dbReference>
<sequence>MVFDAYHIIYLLANFFLIFVVHRFMRVFFEHRKYKRILGILAYSFYFIMTTLVYLLIDIPLITLITNLITMFIISLIYEASIQKRIICVVYMYLFMAAAEIIAAAMTGYINFSVFSQGEFRDTFGLIATRIVAYCETLLLENIKLTRKGRNISWISWLASIVIPISTLILEVIIANQTNLTKVEAVGSALLLFAVNIIAFYLYDSLAENYIKKSKLALLQKEKELYSRQCEIMQSSTEDLQAFRHDMSNQLIILNHLLEEGKDEEARRQLDQLSHFIKGKVIYSTSGNTIIDGLVNYKLQSVASENIKVETEIVVPEQLNIDIADFITLLGNLLDNALEALKKVDREQRILTIKIVFSQERLIGRITNTYCGEIHQKDDKILTSKKEKQKHGYGLSNVEKIIKKYNGYMEIDHANWEFRVDFIIYLPQKN</sequence>
<proteinExistence type="predicted"/>
<organism evidence="3 4">
    <name type="scientific">[Ruminococcus] torques</name>
    <dbReference type="NCBI Taxonomy" id="33039"/>
    <lineage>
        <taxon>Bacteria</taxon>
        <taxon>Bacillati</taxon>
        <taxon>Bacillota</taxon>
        <taxon>Clostridia</taxon>
        <taxon>Lachnospirales</taxon>
        <taxon>Lachnospiraceae</taxon>
        <taxon>Mediterraneibacter</taxon>
    </lineage>
</organism>
<name>A0A175A7L4_9FIRM</name>
<evidence type="ECO:0000313" key="3">
    <source>
        <dbReference type="EMBL" id="CUQ91921.1"/>
    </source>
</evidence>
<dbReference type="InterPro" id="IPR032834">
    <property type="entry name" value="NatK-like_C"/>
</dbReference>
<feature type="transmembrane region" description="Helical" evidence="1">
    <location>
        <begin position="90"/>
        <end position="112"/>
    </location>
</feature>
<keyword evidence="1" id="KW-1133">Transmembrane helix</keyword>
<feature type="transmembrane region" description="Helical" evidence="1">
    <location>
        <begin position="152"/>
        <end position="174"/>
    </location>
</feature>